<sequence length="278" mass="30690">MDKLTLTMTSHPQEISSVTVSELQQLKFSQLSLHAKVTSVLTFIVTIRAVVSGFKKPRSGQELPISIDRGTVAQLPANTRPTVASRTSGRCPPLNLTDSIYKGKHLGKIHTHLSKILNSFKLEKSVPVKNKKTFKTCDFQVHSYLTQDKMMLATPWLLAVFLAVAALASPSPAINEIRQPSNKPGRFLSLPVPNKCAQREYQFIVSTLLLVHDASWQGFLTNSKPKLLQAQEAVVVSGWPHEQYTELSVAQEPVVVSVPPGMVGLANSIASFQWLKRQ</sequence>
<dbReference type="EMBL" id="OE183974">
    <property type="protein sequence ID" value="CAD7576192.1"/>
    <property type="molecule type" value="Genomic_DNA"/>
</dbReference>
<accession>A0A7R9JBN1</accession>
<reference evidence="1" key="1">
    <citation type="submission" date="2020-11" db="EMBL/GenBank/DDBJ databases">
        <authorList>
            <person name="Tran Van P."/>
        </authorList>
    </citation>
    <scope>NUCLEOTIDE SEQUENCE</scope>
</reference>
<protein>
    <submittedName>
        <fullName evidence="1">(California timema) hypothetical protein</fullName>
    </submittedName>
</protein>
<evidence type="ECO:0000313" key="1">
    <source>
        <dbReference type="EMBL" id="CAD7576192.1"/>
    </source>
</evidence>
<organism evidence="1">
    <name type="scientific">Timema californicum</name>
    <name type="common">California timema</name>
    <name type="synonym">Walking stick</name>
    <dbReference type="NCBI Taxonomy" id="61474"/>
    <lineage>
        <taxon>Eukaryota</taxon>
        <taxon>Metazoa</taxon>
        <taxon>Ecdysozoa</taxon>
        <taxon>Arthropoda</taxon>
        <taxon>Hexapoda</taxon>
        <taxon>Insecta</taxon>
        <taxon>Pterygota</taxon>
        <taxon>Neoptera</taxon>
        <taxon>Polyneoptera</taxon>
        <taxon>Phasmatodea</taxon>
        <taxon>Timematodea</taxon>
        <taxon>Timematoidea</taxon>
        <taxon>Timematidae</taxon>
        <taxon>Timema</taxon>
    </lineage>
</organism>
<gene>
    <name evidence="1" type="ORF">TCMB3V08_LOCUS8766</name>
</gene>
<name>A0A7R9JBN1_TIMCA</name>
<proteinExistence type="predicted"/>
<dbReference type="AlphaFoldDB" id="A0A7R9JBN1"/>